<sequence length="137" mass="16435">MSKILVDTSIWIDYFKVKTMPFRFFIFIETRYRFCKAVCLWRKPMQMPGRFKNFQSSLLPFMVTGNHYFGVWEGPEIFLFYLYWIKPFIMVKSGMSIQYFSGKSNRCCTLPIFFNLKNCTMENLQVAQGSLYEIKEL</sequence>
<comment type="caution">
    <text evidence="1">The sequence shown here is derived from an EMBL/GenBank/DDBJ whole genome shotgun (WGS) entry which is preliminary data.</text>
</comment>
<name>A0A0F8V859_9ZZZZ</name>
<protein>
    <submittedName>
        <fullName evidence="1">Uncharacterized protein</fullName>
    </submittedName>
</protein>
<evidence type="ECO:0000313" key="1">
    <source>
        <dbReference type="EMBL" id="KKK40687.1"/>
    </source>
</evidence>
<dbReference type="AlphaFoldDB" id="A0A0F8V859"/>
<organism evidence="1">
    <name type="scientific">marine sediment metagenome</name>
    <dbReference type="NCBI Taxonomy" id="412755"/>
    <lineage>
        <taxon>unclassified sequences</taxon>
        <taxon>metagenomes</taxon>
        <taxon>ecological metagenomes</taxon>
    </lineage>
</organism>
<gene>
    <name evidence="1" type="ORF">LCGC14_2990470</name>
</gene>
<reference evidence="1" key="1">
    <citation type="journal article" date="2015" name="Nature">
        <title>Complex archaea that bridge the gap between prokaryotes and eukaryotes.</title>
        <authorList>
            <person name="Spang A."/>
            <person name="Saw J.H."/>
            <person name="Jorgensen S.L."/>
            <person name="Zaremba-Niedzwiedzka K."/>
            <person name="Martijn J."/>
            <person name="Lind A.E."/>
            <person name="van Eijk R."/>
            <person name="Schleper C."/>
            <person name="Guy L."/>
            <person name="Ettema T.J."/>
        </authorList>
    </citation>
    <scope>NUCLEOTIDE SEQUENCE</scope>
</reference>
<accession>A0A0F8V859</accession>
<proteinExistence type="predicted"/>
<dbReference type="EMBL" id="LAZR01070457">
    <property type="protein sequence ID" value="KKK40687.1"/>
    <property type="molecule type" value="Genomic_DNA"/>
</dbReference>